<dbReference type="PANTHER" id="PTHR43429">
    <property type="entry name" value="PYRIDINE NUCLEOTIDE-DISULFIDE OXIDOREDUCTASE DOMAIN-CONTAINING"/>
    <property type="match status" value="1"/>
</dbReference>
<feature type="non-terminal residue" evidence="5">
    <location>
        <position position="1"/>
    </location>
</feature>
<reference evidence="5" key="1">
    <citation type="submission" date="2018-05" db="EMBL/GenBank/DDBJ databases">
        <authorList>
            <person name="Lanie J.A."/>
            <person name="Ng W.-L."/>
            <person name="Kazmierczak K.M."/>
            <person name="Andrzejewski T.M."/>
            <person name="Davidsen T.M."/>
            <person name="Wayne K.J."/>
            <person name="Tettelin H."/>
            <person name="Glass J.I."/>
            <person name="Rusch D."/>
            <person name="Podicherti R."/>
            <person name="Tsui H.-C.T."/>
            <person name="Winkler M.E."/>
        </authorList>
    </citation>
    <scope>NUCLEOTIDE SEQUENCE</scope>
</reference>
<protein>
    <recommendedName>
        <fullName evidence="4">FAD/NAD(P)-binding domain-containing protein</fullName>
    </recommendedName>
</protein>
<dbReference type="InterPro" id="IPR023753">
    <property type="entry name" value="FAD/NAD-binding_dom"/>
</dbReference>
<accession>A0A382MZ74</accession>
<evidence type="ECO:0000256" key="3">
    <source>
        <dbReference type="ARBA" id="ARBA00022827"/>
    </source>
</evidence>
<dbReference type="PANTHER" id="PTHR43429:SF3">
    <property type="entry name" value="NITRITE REDUCTASE [NAD(P)H]"/>
    <property type="match status" value="1"/>
</dbReference>
<dbReference type="PRINTS" id="PR00368">
    <property type="entry name" value="FADPNR"/>
</dbReference>
<sequence length="136" mass="14145">VVEGVPEDFSLLRAADFYENEKIDLLLGETVESVDPAGRQVKLASGSELGFEKLVMAPGSEPRTLPIPGIEHALSLYSLQDARDIFARLSAAGTVTVIGAGFIGLEIAAAAAAAGKAVTVIEAAPQILGRSLTRDL</sequence>
<dbReference type="Pfam" id="PF07992">
    <property type="entry name" value="Pyr_redox_2"/>
    <property type="match status" value="1"/>
</dbReference>
<dbReference type="AlphaFoldDB" id="A0A382MZ74"/>
<dbReference type="SUPFAM" id="SSF51905">
    <property type="entry name" value="FAD/NAD(P)-binding domain"/>
    <property type="match status" value="1"/>
</dbReference>
<keyword evidence="3" id="KW-0274">FAD</keyword>
<gene>
    <name evidence="5" type="ORF">METZ01_LOCUS306011</name>
</gene>
<evidence type="ECO:0000313" key="5">
    <source>
        <dbReference type="EMBL" id="SVC53157.1"/>
    </source>
</evidence>
<dbReference type="InterPro" id="IPR050260">
    <property type="entry name" value="FAD-bd_OxRdtase"/>
</dbReference>
<organism evidence="5">
    <name type="scientific">marine metagenome</name>
    <dbReference type="NCBI Taxonomy" id="408172"/>
    <lineage>
        <taxon>unclassified sequences</taxon>
        <taxon>metagenomes</taxon>
        <taxon>ecological metagenomes</taxon>
    </lineage>
</organism>
<evidence type="ECO:0000259" key="4">
    <source>
        <dbReference type="Pfam" id="PF07992"/>
    </source>
</evidence>
<name>A0A382MZ74_9ZZZZ</name>
<dbReference type="InterPro" id="IPR036188">
    <property type="entry name" value="FAD/NAD-bd_sf"/>
</dbReference>
<feature type="non-terminal residue" evidence="5">
    <location>
        <position position="136"/>
    </location>
</feature>
<feature type="domain" description="FAD/NAD(P)-binding" evidence="4">
    <location>
        <begin position="20"/>
        <end position="134"/>
    </location>
</feature>
<evidence type="ECO:0000256" key="2">
    <source>
        <dbReference type="ARBA" id="ARBA00022630"/>
    </source>
</evidence>
<dbReference type="GO" id="GO:0016491">
    <property type="term" value="F:oxidoreductase activity"/>
    <property type="evidence" value="ECO:0007669"/>
    <property type="project" value="InterPro"/>
</dbReference>
<proteinExistence type="predicted"/>
<dbReference type="PRINTS" id="PR00411">
    <property type="entry name" value="PNDRDTASEI"/>
</dbReference>
<dbReference type="EMBL" id="UINC01096346">
    <property type="protein sequence ID" value="SVC53157.1"/>
    <property type="molecule type" value="Genomic_DNA"/>
</dbReference>
<dbReference type="Gene3D" id="3.50.50.60">
    <property type="entry name" value="FAD/NAD(P)-binding domain"/>
    <property type="match status" value="2"/>
</dbReference>
<comment type="cofactor">
    <cofactor evidence="1">
        <name>FAD</name>
        <dbReference type="ChEBI" id="CHEBI:57692"/>
    </cofactor>
</comment>
<keyword evidence="2" id="KW-0285">Flavoprotein</keyword>
<evidence type="ECO:0000256" key="1">
    <source>
        <dbReference type="ARBA" id="ARBA00001974"/>
    </source>
</evidence>